<dbReference type="Proteomes" id="UP000198988">
    <property type="component" value="Unassembled WGS sequence"/>
</dbReference>
<evidence type="ECO:0008006" key="6">
    <source>
        <dbReference type="Google" id="ProtNLM"/>
    </source>
</evidence>
<dbReference type="InterPro" id="IPR018673">
    <property type="entry name" value="DUF2141"/>
</dbReference>
<dbReference type="EMBL" id="CDSC02000112">
    <property type="protein sequence ID" value="SEH70056.1"/>
    <property type="molecule type" value="Genomic_DNA"/>
</dbReference>
<reference evidence="4 5" key="1">
    <citation type="submission" date="2016-06" db="EMBL/GenBank/DDBJ databases">
        <authorList>
            <person name="Petersen J."/>
            <person name="Sayavedra L."/>
        </authorList>
    </citation>
    <scope>NUCLEOTIDE SEQUENCE [LARGE SCALE GENOMIC DNA]</scope>
    <source>
        <strain evidence="5">BazSymA</strain>
        <strain evidence="4">BazSymB</strain>
    </source>
</reference>
<evidence type="ECO:0000313" key="4">
    <source>
        <dbReference type="Proteomes" id="UP000198559"/>
    </source>
</evidence>
<name>A0A1H6K9M5_9GAMM</name>
<feature type="signal peptide" evidence="1">
    <location>
        <begin position="1"/>
        <end position="17"/>
    </location>
</feature>
<organism evidence="2 5">
    <name type="scientific">Bathymodiolus azoricus thioautotrophic gill symbiont</name>
    <dbReference type="NCBI Taxonomy" id="235205"/>
    <lineage>
        <taxon>Bacteria</taxon>
        <taxon>Pseudomonadati</taxon>
        <taxon>Pseudomonadota</taxon>
        <taxon>Gammaproteobacteria</taxon>
        <taxon>sulfur-oxidizing symbionts</taxon>
    </lineage>
</organism>
<dbReference type="RefSeq" id="WP_090715200.1">
    <property type="nucleotide sequence ID" value="NZ_CAESAP020000344.1"/>
</dbReference>
<dbReference type="OrthoDB" id="9788332at2"/>
<dbReference type="Proteomes" id="UP000198559">
    <property type="component" value="Unassembled WGS sequence"/>
</dbReference>
<sequence length="140" mass="15449">MKKIILSLSLISSLSYATNIEVNISNIKPITGKLFVTLDTKDTYDKEDKSNSVFSAIKKISKSGHKITIDDVSSDTYAFSVFHDVDNNNKLSTNFLSVPSEGYGFSNNVVGNFGKPTFKEASFIVNGEQETINLNVELVR</sequence>
<dbReference type="AlphaFoldDB" id="A0A1H6K9M5"/>
<dbReference type="Pfam" id="PF09912">
    <property type="entry name" value="DUF2141"/>
    <property type="match status" value="1"/>
</dbReference>
<gene>
    <name evidence="2" type="ORF">BAZSYMA_ACONTIG00023_16</name>
    <name evidence="3" type="ORF">BAZSYMB_SCAFFOLD00002_61</name>
</gene>
<evidence type="ECO:0000313" key="2">
    <source>
        <dbReference type="EMBL" id="SEH70056.1"/>
    </source>
</evidence>
<protein>
    <recommendedName>
        <fullName evidence="6">DUF2141 domain-containing protein</fullName>
    </recommendedName>
</protein>
<accession>A0A1H6K9M5</accession>
<keyword evidence="1" id="KW-0732">Signal</keyword>
<evidence type="ECO:0000313" key="5">
    <source>
        <dbReference type="Proteomes" id="UP000198988"/>
    </source>
</evidence>
<reference evidence="2" key="2">
    <citation type="submission" date="2016-06" db="EMBL/GenBank/DDBJ databases">
        <authorList>
            <person name="Olsen C.W."/>
            <person name="Carey S."/>
            <person name="Hinshaw L."/>
            <person name="Karasin A.I."/>
        </authorList>
    </citation>
    <scope>NUCLEOTIDE SEQUENCE [LARGE SCALE GENOMIC DNA]</scope>
    <source>
        <strain evidence="2">BazSymA</strain>
        <strain evidence="3">BazSymB</strain>
    </source>
</reference>
<dbReference type="STRING" id="235205.BAZSYMB_SCAFFOLD00002_61"/>
<feature type="chain" id="PRO_5014063575" description="DUF2141 domain-containing protein" evidence="1">
    <location>
        <begin position="18"/>
        <end position="140"/>
    </location>
</feature>
<evidence type="ECO:0000256" key="1">
    <source>
        <dbReference type="SAM" id="SignalP"/>
    </source>
</evidence>
<proteinExistence type="predicted"/>
<dbReference type="EMBL" id="CVUD02000163">
    <property type="protein sequence ID" value="SEH82827.1"/>
    <property type="molecule type" value="Genomic_DNA"/>
</dbReference>
<evidence type="ECO:0000313" key="3">
    <source>
        <dbReference type="EMBL" id="SEH82827.1"/>
    </source>
</evidence>